<protein>
    <recommendedName>
        <fullName evidence="2">Carbohydrate-selective porin OprB</fullName>
    </recommendedName>
</protein>
<gene>
    <name evidence="1" type="ORF">LCGC14_2446470</name>
</gene>
<sequence>MRKIRINKVAVILITVGFCTFVQIAYGETDALDPKSMTAPENSPFSLKDYTGDLWTRPYLLGDWCDERNELAKKGIIFETELTQVFQGNTRGGKNTSGAWGYSGSVDYWLKFDTQRMGLWPAGLITIHGETIFGNSPFSSVGAIMPVNLDAILPQPNPGLTTLSEVYLTQFFSEEFGIIVGKVNPMDLADNNVFANNERTQFFNTAFRGNPALFLYAPYTCMMASFTYLPNDWLTISAFAADNNGSVTRSGFDTVFHSPKGTTLGTEWEFKVKPWELDGHQRFGVGYSNKNFTKLKQDPRTIIPHGGSGTATDDSDYVVWYNFDQYLYAEEDDPTQGVGIFGRYGYTTGEVNPIQGFYSLGVGGKGICQGRDNDTFGLGYYYVDLSDDLPGFLNVSSEQGVELFYNFEITKSVHITP</sequence>
<dbReference type="Pfam" id="PF04966">
    <property type="entry name" value="OprB"/>
    <property type="match status" value="1"/>
</dbReference>
<feature type="non-terminal residue" evidence="1">
    <location>
        <position position="417"/>
    </location>
</feature>
<dbReference type="GO" id="GO:0015288">
    <property type="term" value="F:porin activity"/>
    <property type="evidence" value="ECO:0007669"/>
    <property type="project" value="InterPro"/>
</dbReference>
<proteinExistence type="predicted"/>
<dbReference type="InterPro" id="IPR038673">
    <property type="entry name" value="OprB_sf"/>
</dbReference>
<dbReference type="EMBL" id="LAZR01037771">
    <property type="protein sequence ID" value="KKL21338.1"/>
    <property type="molecule type" value="Genomic_DNA"/>
</dbReference>
<dbReference type="AlphaFoldDB" id="A0A0F9EBA6"/>
<organism evidence="1">
    <name type="scientific">marine sediment metagenome</name>
    <dbReference type="NCBI Taxonomy" id="412755"/>
    <lineage>
        <taxon>unclassified sequences</taxon>
        <taxon>metagenomes</taxon>
        <taxon>ecological metagenomes</taxon>
    </lineage>
</organism>
<dbReference type="GO" id="GO:0016020">
    <property type="term" value="C:membrane"/>
    <property type="evidence" value="ECO:0007669"/>
    <property type="project" value="InterPro"/>
</dbReference>
<dbReference type="PANTHER" id="PTHR37944">
    <property type="entry name" value="PORIN B"/>
    <property type="match status" value="1"/>
</dbReference>
<dbReference type="Gene3D" id="2.40.160.180">
    <property type="entry name" value="Carbohydrate-selective porin OprB"/>
    <property type="match status" value="1"/>
</dbReference>
<reference evidence="1" key="1">
    <citation type="journal article" date="2015" name="Nature">
        <title>Complex archaea that bridge the gap between prokaryotes and eukaryotes.</title>
        <authorList>
            <person name="Spang A."/>
            <person name="Saw J.H."/>
            <person name="Jorgensen S.L."/>
            <person name="Zaremba-Niedzwiedzka K."/>
            <person name="Martijn J."/>
            <person name="Lind A.E."/>
            <person name="van Eijk R."/>
            <person name="Schleper C."/>
            <person name="Guy L."/>
            <person name="Ettema T.J."/>
        </authorList>
    </citation>
    <scope>NUCLEOTIDE SEQUENCE</scope>
</reference>
<dbReference type="PANTHER" id="PTHR37944:SF1">
    <property type="entry name" value="PORIN B"/>
    <property type="match status" value="1"/>
</dbReference>
<comment type="caution">
    <text evidence="1">The sequence shown here is derived from an EMBL/GenBank/DDBJ whole genome shotgun (WGS) entry which is preliminary data.</text>
</comment>
<evidence type="ECO:0000313" key="1">
    <source>
        <dbReference type="EMBL" id="KKL21338.1"/>
    </source>
</evidence>
<dbReference type="GO" id="GO:0008643">
    <property type="term" value="P:carbohydrate transport"/>
    <property type="evidence" value="ECO:0007669"/>
    <property type="project" value="InterPro"/>
</dbReference>
<dbReference type="InterPro" id="IPR007049">
    <property type="entry name" value="Carb-sel_porin_OprB"/>
</dbReference>
<dbReference type="InterPro" id="IPR052932">
    <property type="entry name" value="OprB_Porin"/>
</dbReference>
<evidence type="ECO:0008006" key="2">
    <source>
        <dbReference type="Google" id="ProtNLM"/>
    </source>
</evidence>
<accession>A0A0F9EBA6</accession>
<name>A0A0F9EBA6_9ZZZZ</name>